<dbReference type="AlphaFoldDB" id="A0A6I2F6U0"/>
<evidence type="ECO:0000256" key="2">
    <source>
        <dbReference type="ARBA" id="ARBA00022448"/>
    </source>
</evidence>
<keyword evidence="5" id="KW-1185">Reference proteome</keyword>
<evidence type="ECO:0000256" key="1">
    <source>
        <dbReference type="ARBA" id="ARBA00008520"/>
    </source>
</evidence>
<evidence type="ECO:0000256" key="3">
    <source>
        <dbReference type="SAM" id="MobiDB-lite"/>
    </source>
</evidence>
<evidence type="ECO:0000313" key="5">
    <source>
        <dbReference type="Proteomes" id="UP000431080"/>
    </source>
</evidence>
<gene>
    <name evidence="4" type="ORF">GE115_08795</name>
</gene>
<name>A0A6I2F6U0_9MICO</name>
<dbReference type="Proteomes" id="UP000431080">
    <property type="component" value="Unassembled WGS sequence"/>
</dbReference>
<proteinExistence type="inferred from homology"/>
<dbReference type="Pfam" id="PF01547">
    <property type="entry name" value="SBP_bac_1"/>
    <property type="match status" value="1"/>
</dbReference>
<dbReference type="EMBL" id="WJIF01000004">
    <property type="protein sequence ID" value="MRG59964.1"/>
    <property type="molecule type" value="Genomic_DNA"/>
</dbReference>
<dbReference type="InterPro" id="IPR050490">
    <property type="entry name" value="Bact_solute-bd_prot1"/>
</dbReference>
<reference evidence="4 5" key="1">
    <citation type="submission" date="2019-10" db="EMBL/GenBank/DDBJ databases">
        <authorList>
            <person name="Nie G."/>
            <person name="Ming H."/>
            <person name="Yi B."/>
        </authorList>
    </citation>
    <scope>NUCLEOTIDE SEQUENCE [LARGE SCALE GENOMIC DNA]</scope>
    <source>
        <strain evidence="4 5">CFH 90414</strain>
    </source>
</reference>
<evidence type="ECO:0000313" key="4">
    <source>
        <dbReference type="EMBL" id="MRG59964.1"/>
    </source>
</evidence>
<feature type="compositionally biased region" description="Basic and acidic residues" evidence="3">
    <location>
        <begin position="7"/>
        <end position="28"/>
    </location>
</feature>
<feature type="region of interest" description="Disordered" evidence="3">
    <location>
        <begin position="1"/>
        <end position="28"/>
    </location>
</feature>
<keyword evidence="2" id="KW-0813">Transport</keyword>
<dbReference type="SUPFAM" id="SSF53850">
    <property type="entry name" value="Periplasmic binding protein-like II"/>
    <property type="match status" value="1"/>
</dbReference>
<dbReference type="InterPro" id="IPR006059">
    <property type="entry name" value="SBP"/>
</dbReference>
<dbReference type="PANTHER" id="PTHR43649:SF29">
    <property type="entry name" value="OSMOPROTECTIVE COMPOUNDS-BINDING PROTEIN GGTB"/>
    <property type="match status" value="1"/>
</dbReference>
<organism evidence="4 5">
    <name type="scientific">Agromyces agglutinans</name>
    <dbReference type="NCBI Taxonomy" id="2662258"/>
    <lineage>
        <taxon>Bacteria</taxon>
        <taxon>Bacillati</taxon>
        <taxon>Actinomycetota</taxon>
        <taxon>Actinomycetes</taxon>
        <taxon>Micrococcales</taxon>
        <taxon>Microbacteriaceae</taxon>
        <taxon>Agromyces</taxon>
    </lineage>
</organism>
<dbReference type="PANTHER" id="PTHR43649">
    <property type="entry name" value="ARABINOSE-BINDING PROTEIN-RELATED"/>
    <property type="match status" value="1"/>
</dbReference>
<protein>
    <submittedName>
        <fullName evidence="4">Extracellular solute-binding protein</fullName>
    </submittedName>
</protein>
<comment type="similarity">
    <text evidence="1">Belongs to the bacterial solute-binding protein 1 family.</text>
</comment>
<sequence>MRPRALLPERRVPAREARDGHRDHPEPRRHLERVLHAAAVPLGQRQCDRSRRDLQLRQPIRHRLAARLRRTGHQRHPDPRCLLLAAEVRHQGLRGRTQGIAALSLRRAITQHQGHPAHIQGGIVKLNTTRRTGATIGLAAVAALVLAGCSTNGGGGESGDENVLTFTAAGEAPAQAAIDAFEAANPGVTVEATFANDDESYQQTLRTQLSAGTAPDVFRVWPGNGNATSITPLSDDGLLMPLGEQSWAGDVDDSVRPVVEDADGELVGVPVTMVGIGAIWNDQAVEAAGLTTPETWSDVLQFCADAKAAGKVAFALGLKSAWVTQLVPYALTATSVYGPDPDFTDQQLAGDTTFADSAWQDAQSQYLELRDAGCFNENPNGIGYDEQMTMLGQGDALGAVHITSAGANAEQYAAEGTTFSMTPFPATDDPGETNLPVSVGIVYGANAKAKNPELAKKFIDFLASSEGQAVYATAAGAAPALASSDFEAGPVLAAITEYQAEGRARPFPDVFWPNTKVQQEHLAGIQELFNDSITVDELLQRMDAAFAEG</sequence>
<accession>A0A6I2F6U0</accession>
<dbReference type="Gene3D" id="3.40.190.10">
    <property type="entry name" value="Periplasmic binding protein-like II"/>
    <property type="match status" value="2"/>
</dbReference>
<comment type="caution">
    <text evidence="4">The sequence shown here is derived from an EMBL/GenBank/DDBJ whole genome shotgun (WGS) entry which is preliminary data.</text>
</comment>